<feature type="domain" description="Alpha-D-phosphohexomutase C-terminal" evidence="8">
    <location>
        <begin position="399"/>
        <end position="440"/>
    </location>
</feature>
<keyword evidence="4 7" id="KW-0479">Metal-binding</keyword>
<dbReference type="InterPro" id="IPR016066">
    <property type="entry name" value="A-D-PHexomutase_CS"/>
</dbReference>
<dbReference type="GO" id="GO:0006048">
    <property type="term" value="P:UDP-N-acetylglucosamine biosynthetic process"/>
    <property type="evidence" value="ECO:0007669"/>
    <property type="project" value="TreeGrafter"/>
</dbReference>
<organism evidence="12 13">
    <name type="scientific">candidate division TA06 bacterium SM23_40</name>
    <dbReference type="NCBI Taxonomy" id="1703774"/>
    <lineage>
        <taxon>Bacteria</taxon>
        <taxon>Bacteria division TA06</taxon>
    </lineage>
</organism>
<dbReference type="GO" id="GO:0000287">
    <property type="term" value="F:magnesium ion binding"/>
    <property type="evidence" value="ECO:0007669"/>
    <property type="project" value="InterPro"/>
</dbReference>
<dbReference type="Pfam" id="PF02880">
    <property type="entry name" value="PGM_PMM_III"/>
    <property type="match status" value="1"/>
</dbReference>
<comment type="caution">
    <text evidence="12">The sequence shown here is derived from an EMBL/GenBank/DDBJ whole genome shotgun (WGS) entry which is preliminary data.</text>
</comment>
<dbReference type="Pfam" id="PF00408">
    <property type="entry name" value="PGM_PMM_IV"/>
    <property type="match status" value="1"/>
</dbReference>
<evidence type="ECO:0000256" key="4">
    <source>
        <dbReference type="ARBA" id="ARBA00022723"/>
    </source>
</evidence>
<evidence type="ECO:0000259" key="10">
    <source>
        <dbReference type="Pfam" id="PF02879"/>
    </source>
</evidence>
<sequence length="446" mass="46956">MESLIVGVSGVRGVVGEGLTPEVVVRFGAAFGTYLAGGRVVVGRDSRRSGQMMRDALVAGLVSTGCDVTDVGIVPTPTIQLAVEELETSGGVAITASHNPVEWNALKFVGAGGAFLSAGEGARLLDLYRAGTTQRVGWGDIGSITADRSAVDRHIERVLGLSVIDVDRIRERQYGVAIDCCNGGASIAFPQLLRSLGCAVVELNCEPSGLFPRDPEPVPRNLSELSQAVRKVQADVGFATDADGDRLSIVSNSGKPLGEEASLALAVSYVLAIRPGPVVANVSTSRAIDDIAARFGQPVIRSKVGEAHVVRAMRDSKAVIGGEGNGGVIFPELHYARDGMVGMAFVLASLAGQGVSVDELAGGLPRYHIVKESARATSATQDELTDIARSAFPDGSYDLTDGVKVMWENRWVHIRVSGTEPIVRIIAEAPEEEEASRMCSVVKERL</sequence>
<evidence type="ECO:0000256" key="7">
    <source>
        <dbReference type="RuleBase" id="RU004326"/>
    </source>
</evidence>
<feature type="domain" description="Alpha-D-phosphohexomutase alpha/beta/alpha" evidence="11">
    <location>
        <begin position="262"/>
        <end position="363"/>
    </location>
</feature>
<evidence type="ECO:0000256" key="1">
    <source>
        <dbReference type="ARBA" id="ARBA00001946"/>
    </source>
</evidence>
<keyword evidence="5 7" id="KW-0460">Magnesium</keyword>
<dbReference type="InterPro" id="IPR005845">
    <property type="entry name" value="A-D-PHexomutase_a/b/a-II"/>
</dbReference>
<dbReference type="Proteomes" id="UP000051717">
    <property type="component" value="Unassembled WGS sequence"/>
</dbReference>
<reference evidence="12 13" key="1">
    <citation type="journal article" date="2015" name="Microbiome">
        <title>Genomic resolution of linkages in carbon, nitrogen, and sulfur cycling among widespread estuary sediment bacteria.</title>
        <authorList>
            <person name="Baker B.J."/>
            <person name="Lazar C.S."/>
            <person name="Teske A.P."/>
            <person name="Dick G.J."/>
        </authorList>
    </citation>
    <scope>NUCLEOTIDE SEQUENCE [LARGE SCALE GENOMIC DNA]</scope>
    <source>
        <strain evidence="12">SM23_40</strain>
    </source>
</reference>
<evidence type="ECO:0000259" key="9">
    <source>
        <dbReference type="Pfam" id="PF02878"/>
    </source>
</evidence>
<protein>
    <recommendedName>
        <fullName evidence="14">Phosphoglucosamine mutase</fullName>
    </recommendedName>
</protein>
<evidence type="ECO:0008006" key="14">
    <source>
        <dbReference type="Google" id="ProtNLM"/>
    </source>
</evidence>
<keyword evidence="3" id="KW-0597">Phosphoprotein</keyword>
<dbReference type="EMBL" id="LJUI01000064">
    <property type="protein sequence ID" value="KPK68691.1"/>
    <property type="molecule type" value="Genomic_DNA"/>
</dbReference>
<dbReference type="InterPro" id="IPR005844">
    <property type="entry name" value="A-D-PHexomutase_a/b/a-I"/>
</dbReference>
<dbReference type="GO" id="GO:0009252">
    <property type="term" value="P:peptidoglycan biosynthetic process"/>
    <property type="evidence" value="ECO:0007669"/>
    <property type="project" value="TreeGrafter"/>
</dbReference>
<evidence type="ECO:0000256" key="5">
    <source>
        <dbReference type="ARBA" id="ARBA00022842"/>
    </source>
</evidence>
<dbReference type="NCBIfam" id="TIGR03990">
    <property type="entry name" value="Arch_GlmM"/>
    <property type="match status" value="1"/>
</dbReference>
<dbReference type="Pfam" id="PF02878">
    <property type="entry name" value="PGM_PMM_I"/>
    <property type="match status" value="1"/>
</dbReference>
<dbReference type="Gene3D" id="3.40.120.10">
    <property type="entry name" value="Alpha-D-Glucose-1,6-Bisphosphate, subunit A, domain 3"/>
    <property type="match status" value="3"/>
</dbReference>
<comment type="cofactor">
    <cofactor evidence="1">
        <name>Mg(2+)</name>
        <dbReference type="ChEBI" id="CHEBI:18420"/>
    </cofactor>
</comment>
<accession>A0A0S8G6G5</accession>
<dbReference type="GO" id="GO:0004615">
    <property type="term" value="F:phosphomannomutase activity"/>
    <property type="evidence" value="ECO:0007669"/>
    <property type="project" value="TreeGrafter"/>
</dbReference>
<dbReference type="SUPFAM" id="SSF55957">
    <property type="entry name" value="Phosphoglucomutase, C-terminal domain"/>
    <property type="match status" value="1"/>
</dbReference>
<dbReference type="InterPro" id="IPR036900">
    <property type="entry name" value="A-D-PHexomutase_C_sf"/>
</dbReference>
<keyword evidence="6" id="KW-0413">Isomerase</keyword>
<dbReference type="GO" id="GO:0005829">
    <property type="term" value="C:cytosol"/>
    <property type="evidence" value="ECO:0007669"/>
    <property type="project" value="TreeGrafter"/>
</dbReference>
<dbReference type="SUPFAM" id="SSF53738">
    <property type="entry name" value="Phosphoglucomutase, first 3 domains"/>
    <property type="match status" value="3"/>
</dbReference>
<evidence type="ECO:0000313" key="12">
    <source>
        <dbReference type="EMBL" id="KPK68691.1"/>
    </source>
</evidence>
<evidence type="ECO:0000256" key="6">
    <source>
        <dbReference type="ARBA" id="ARBA00023235"/>
    </source>
</evidence>
<dbReference type="PRINTS" id="PR00509">
    <property type="entry name" value="PGMPMM"/>
</dbReference>
<comment type="similarity">
    <text evidence="2 7">Belongs to the phosphohexose mutase family.</text>
</comment>
<dbReference type="PATRIC" id="fig|1703774.3.peg.97"/>
<evidence type="ECO:0000259" key="8">
    <source>
        <dbReference type="Pfam" id="PF00408"/>
    </source>
</evidence>
<dbReference type="InterPro" id="IPR005846">
    <property type="entry name" value="A-D-PHexomutase_a/b/a-III"/>
</dbReference>
<dbReference type="GO" id="GO:0008966">
    <property type="term" value="F:phosphoglucosamine mutase activity"/>
    <property type="evidence" value="ECO:0007669"/>
    <property type="project" value="InterPro"/>
</dbReference>
<feature type="domain" description="Alpha-D-phosphohexomutase alpha/beta/alpha" evidence="10">
    <location>
        <begin position="162"/>
        <end position="254"/>
    </location>
</feature>
<dbReference type="Gene3D" id="3.30.310.50">
    <property type="entry name" value="Alpha-D-phosphohexomutase, C-terminal domain"/>
    <property type="match status" value="1"/>
</dbReference>
<proteinExistence type="inferred from homology"/>
<evidence type="ECO:0000259" key="11">
    <source>
        <dbReference type="Pfam" id="PF02880"/>
    </source>
</evidence>
<evidence type="ECO:0000256" key="2">
    <source>
        <dbReference type="ARBA" id="ARBA00010231"/>
    </source>
</evidence>
<evidence type="ECO:0000256" key="3">
    <source>
        <dbReference type="ARBA" id="ARBA00022553"/>
    </source>
</evidence>
<dbReference type="InterPro" id="IPR005843">
    <property type="entry name" value="A-D-PHexomutase_C"/>
</dbReference>
<dbReference type="InterPro" id="IPR050060">
    <property type="entry name" value="Phosphoglucosamine_mutase"/>
</dbReference>
<dbReference type="PANTHER" id="PTHR42946">
    <property type="entry name" value="PHOSPHOHEXOSE MUTASE"/>
    <property type="match status" value="1"/>
</dbReference>
<dbReference type="InterPro" id="IPR005841">
    <property type="entry name" value="Alpha-D-phosphohexomutase_SF"/>
</dbReference>
<dbReference type="PANTHER" id="PTHR42946:SF1">
    <property type="entry name" value="PHOSPHOGLUCOMUTASE (ALPHA-D-GLUCOSE-1,6-BISPHOSPHATE-DEPENDENT)"/>
    <property type="match status" value="1"/>
</dbReference>
<dbReference type="Pfam" id="PF02879">
    <property type="entry name" value="PGM_PMM_II"/>
    <property type="match status" value="1"/>
</dbReference>
<dbReference type="InterPro" id="IPR016055">
    <property type="entry name" value="A-D-PHexomutase_a/b/a-I/II/III"/>
</dbReference>
<gene>
    <name evidence="12" type="ORF">AMJ82_07615</name>
</gene>
<dbReference type="FunFam" id="3.40.120.10:FF:000001">
    <property type="entry name" value="Phosphoglucosamine mutase"/>
    <property type="match status" value="1"/>
</dbReference>
<dbReference type="InterPro" id="IPR024086">
    <property type="entry name" value="GlmM_arc-type"/>
</dbReference>
<dbReference type="PROSITE" id="PS00710">
    <property type="entry name" value="PGM_PMM"/>
    <property type="match status" value="1"/>
</dbReference>
<name>A0A0S8G6G5_UNCT6</name>
<evidence type="ECO:0000313" key="13">
    <source>
        <dbReference type="Proteomes" id="UP000051717"/>
    </source>
</evidence>
<feature type="domain" description="Alpha-D-phosphohexomutase alpha/beta/alpha" evidence="9">
    <location>
        <begin position="5"/>
        <end position="128"/>
    </location>
</feature>
<dbReference type="AlphaFoldDB" id="A0A0S8G6G5"/>
<dbReference type="GO" id="GO:0005975">
    <property type="term" value="P:carbohydrate metabolic process"/>
    <property type="evidence" value="ECO:0007669"/>
    <property type="project" value="InterPro"/>
</dbReference>